<dbReference type="Proteomes" id="UP000249005">
    <property type="component" value="Chromosome 1"/>
</dbReference>
<feature type="transmembrane region" description="Helical" evidence="6">
    <location>
        <begin position="124"/>
        <end position="147"/>
    </location>
</feature>
<evidence type="ECO:0000256" key="6">
    <source>
        <dbReference type="SAM" id="Phobius"/>
    </source>
</evidence>
<dbReference type="InterPro" id="IPR051337">
    <property type="entry name" value="OPA_Antiporter"/>
</dbReference>
<dbReference type="KEGG" id="lri:NCTC12151_00908"/>
<feature type="transmembrane region" description="Helical" evidence="6">
    <location>
        <begin position="96"/>
        <end position="118"/>
    </location>
</feature>
<comment type="subcellular location">
    <subcellularLocation>
        <location evidence="1">Endomembrane system</location>
        <topology evidence="1">Multi-pass membrane protein</topology>
    </subcellularLocation>
</comment>
<dbReference type="RefSeq" id="WP_111739490.1">
    <property type="nucleotide sequence ID" value="NZ_LR698987.1"/>
</dbReference>
<feature type="transmembrane region" description="Helical" evidence="6">
    <location>
        <begin position="21"/>
        <end position="44"/>
    </location>
</feature>
<evidence type="ECO:0000256" key="5">
    <source>
        <dbReference type="ARBA" id="ARBA00023136"/>
    </source>
</evidence>
<comment type="similarity">
    <text evidence="2">Belongs to the major facilitator superfamily. Organophosphate:Pi antiporter (OPA) (TC 2.A.1.4) family.</text>
</comment>
<protein>
    <submittedName>
        <fullName evidence="8">Hexose phosphate transport protein</fullName>
    </submittedName>
</protein>
<dbReference type="PROSITE" id="PS50850">
    <property type="entry name" value="MFS"/>
    <property type="match status" value="1"/>
</dbReference>
<dbReference type="SUPFAM" id="SSF103473">
    <property type="entry name" value="MFS general substrate transporter"/>
    <property type="match status" value="1"/>
</dbReference>
<feature type="transmembrane region" description="Helical" evidence="6">
    <location>
        <begin position="64"/>
        <end position="84"/>
    </location>
</feature>
<dbReference type="GO" id="GO:0005886">
    <property type="term" value="C:plasma membrane"/>
    <property type="evidence" value="ECO:0007669"/>
    <property type="project" value="TreeGrafter"/>
</dbReference>
<dbReference type="PANTHER" id="PTHR43826:SF9">
    <property type="entry name" value="PROTEIN, PUTATIVE-RELATED"/>
    <property type="match status" value="1"/>
</dbReference>
<keyword evidence="3 6" id="KW-0812">Transmembrane</keyword>
<dbReference type="InterPro" id="IPR020846">
    <property type="entry name" value="MFS_dom"/>
</dbReference>
<feature type="transmembrane region" description="Helical" evidence="6">
    <location>
        <begin position="159"/>
        <end position="183"/>
    </location>
</feature>
<keyword evidence="9" id="KW-1185">Reference proteome</keyword>
<feature type="transmembrane region" description="Helical" evidence="6">
    <location>
        <begin position="259"/>
        <end position="277"/>
    </location>
</feature>
<sequence>MGMFSIQKVSDQRIPLSQQRQMWLGQFIKAFLVVFLGYMAMYLVRNNFKAAQPLLKEQLDFTTTELGLIGLAFSLTYGLGKTVLGYYIDGKNTKKLLSFALILSSICVLLMGMVMSYLGSHIGFLIVLWGLNGVFQCIGGPASYSTLTRWTPRDKRGKYLGFWNTSHNIGGGLAGAIALWGAYTLFDGSVIGMFIFPAVIAMIFGVIGFFLGKDEPQELGWARAEEIFGEPVEEEDQQTESQQMSKWQIFTTYVLRNPWIWLLCLANIFVYIIRIGIDNWAPLYVSEQLNFSRGDAVNTIFYFEVGALIASLLWGYVSDLLHGRRAIVAVFCLVLIVFALLGYRHATTVTMINISLVALGLLIFGPQILITISLVGFAPKNAVSVTTGMSGTFAYLIGDSIAKVALARIADPTKSGLNLFGHQLHGWHDVFVIFYISVALGIVLMGMVAWGEERKIRRLRQQESDQTLVPANG</sequence>
<dbReference type="PROSITE" id="PS00942">
    <property type="entry name" value="GLPT"/>
    <property type="match status" value="1"/>
</dbReference>
<feature type="transmembrane region" description="Helical" evidence="6">
    <location>
        <begin position="189"/>
        <end position="211"/>
    </location>
</feature>
<dbReference type="InterPro" id="IPR036259">
    <property type="entry name" value="MFS_trans_sf"/>
</dbReference>
<accession>A0A2X4UDN6</accession>
<dbReference type="AlphaFoldDB" id="A0A2X4UDN6"/>
<dbReference type="PANTHER" id="PTHR43826">
    <property type="entry name" value="GLUCOSE-6-PHOSPHATE EXCHANGER SLC37A4"/>
    <property type="match status" value="1"/>
</dbReference>
<feature type="transmembrane region" description="Helical" evidence="6">
    <location>
        <begin position="297"/>
        <end position="317"/>
    </location>
</feature>
<dbReference type="PIRSF" id="PIRSF002808">
    <property type="entry name" value="Hexose_phosphate_transp"/>
    <property type="match status" value="1"/>
</dbReference>
<evidence type="ECO:0000313" key="9">
    <source>
        <dbReference type="Proteomes" id="UP000249005"/>
    </source>
</evidence>
<name>A0A2X4UDN6_9GAMM</name>
<keyword evidence="5 6" id="KW-0472">Membrane</keyword>
<evidence type="ECO:0000313" key="8">
    <source>
        <dbReference type="EMBL" id="SQI36759.1"/>
    </source>
</evidence>
<evidence type="ECO:0000256" key="4">
    <source>
        <dbReference type="ARBA" id="ARBA00022989"/>
    </source>
</evidence>
<dbReference type="GO" id="GO:0061513">
    <property type="term" value="F:glucose 6-phosphate:phosphate antiporter activity"/>
    <property type="evidence" value="ECO:0007669"/>
    <property type="project" value="TreeGrafter"/>
</dbReference>
<dbReference type="Pfam" id="PF07690">
    <property type="entry name" value="MFS_1"/>
    <property type="match status" value="1"/>
</dbReference>
<reference evidence="8 9" key="1">
    <citation type="submission" date="2018-06" db="EMBL/GenBank/DDBJ databases">
        <authorList>
            <consortium name="Pathogen Informatics"/>
            <person name="Doyle S."/>
        </authorList>
    </citation>
    <scope>NUCLEOTIDE SEQUENCE [LARGE SCALE GENOMIC DNA]</scope>
    <source>
        <strain evidence="8 9">NCTC12151</strain>
    </source>
</reference>
<dbReference type="EMBL" id="LS483470">
    <property type="protein sequence ID" value="SQI36759.1"/>
    <property type="molecule type" value="Genomic_DNA"/>
</dbReference>
<feature type="transmembrane region" description="Helical" evidence="6">
    <location>
        <begin position="430"/>
        <end position="450"/>
    </location>
</feature>
<feature type="transmembrane region" description="Helical" evidence="6">
    <location>
        <begin position="326"/>
        <end position="346"/>
    </location>
</feature>
<dbReference type="InterPro" id="IPR011701">
    <property type="entry name" value="MFS"/>
</dbReference>
<dbReference type="InterPro" id="IPR000849">
    <property type="entry name" value="Sugar_P_transporter"/>
</dbReference>
<dbReference type="GO" id="GO:0012505">
    <property type="term" value="C:endomembrane system"/>
    <property type="evidence" value="ECO:0007669"/>
    <property type="project" value="UniProtKB-SubCell"/>
</dbReference>
<dbReference type="InterPro" id="IPR021159">
    <property type="entry name" value="Sugar-P_transporter_CS"/>
</dbReference>
<dbReference type="OrthoDB" id="9766638at2"/>
<organism evidence="8 9">
    <name type="scientific">Leminorella richardii</name>
    <dbReference type="NCBI Taxonomy" id="158841"/>
    <lineage>
        <taxon>Bacteria</taxon>
        <taxon>Pseudomonadati</taxon>
        <taxon>Pseudomonadota</taxon>
        <taxon>Gammaproteobacteria</taxon>
        <taxon>Enterobacterales</taxon>
        <taxon>Budviciaceae</taxon>
        <taxon>Leminorella</taxon>
    </lineage>
</organism>
<proteinExistence type="inferred from homology"/>
<dbReference type="Gene3D" id="1.20.1250.20">
    <property type="entry name" value="MFS general substrate transporter like domains"/>
    <property type="match status" value="2"/>
</dbReference>
<feature type="transmembrane region" description="Helical" evidence="6">
    <location>
        <begin position="390"/>
        <end position="410"/>
    </location>
</feature>
<evidence type="ECO:0000256" key="1">
    <source>
        <dbReference type="ARBA" id="ARBA00004127"/>
    </source>
</evidence>
<keyword evidence="4 6" id="KW-1133">Transmembrane helix</keyword>
<evidence type="ECO:0000256" key="3">
    <source>
        <dbReference type="ARBA" id="ARBA00022692"/>
    </source>
</evidence>
<evidence type="ECO:0000259" key="7">
    <source>
        <dbReference type="PROSITE" id="PS50850"/>
    </source>
</evidence>
<dbReference type="CDD" id="cd17345">
    <property type="entry name" value="MFS_GlpT"/>
    <property type="match status" value="1"/>
</dbReference>
<dbReference type="GO" id="GO:0035435">
    <property type="term" value="P:phosphate ion transmembrane transport"/>
    <property type="evidence" value="ECO:0007669"/>
    <property type="project" value="TreeGrafter"/>
</dbReference>
<feature type="transmembrane region" description="Helical" evidence="6">
    <location>
        <begin position="352"/>
        <end position="378"/>
    </location>
</feature>
<dbReference type="NCBIfam" id="NF007107">
    <property type="entry name" value="PRK09556.1"/>
    <property type="match status" value="1"/>
</dbReference>
<feature type="domain" description="Major facilitator superfamily (MFS) profile" evidence="7">
    <location>
        <begin position="26"/>
        <end position="453"/>
    </location>
</feature>
<gene>
    <name evidence="8" type="primary">uhpT</name>
    <name evidence="8" type="ORF">NCTC12151_00908</name>
</gene>
<evidence type="ECO:0000256" key="2">
    <source>
        <dbReference type="ARBA" id="ARBA00009598"/>
    </source>
</evidence>